<dbReference type="InterPro" id="IPR051598">
    <property type="entry name" value="TSUP/Inactive_protease-like"/>
</dbReference>
<gene>
    <name evidence="7" type="ORF">DC28_13825</name>
</gene>
<evidence type="ECO:0000256" key="5">
    <source>
        <dbReference type="RuleBase" id="RU363041"/>
    </source>
</evidence>
<evidence type="ECO:0000256" key="3">
    <source>
        <dbReference type="ARBA" id="ARBA00022989"/>
    </source>
</evidence>
<comment type="caution">
    <text evidence="7">The sequence shown here is derived from an EMBL/GenBank/DDBJ whole genome shotgun (WGS) entry which is preliminary data.</text>
</comment>
<feature type="transmembrane region" description="Helical" evidence="5">
    <location>
        <begin position="169"/>
        <end position="196"/>
    </location>
</feature>
<organism evidence="7 8">
    <name type="scientific">Spirochaeta lutea</name>
    <dbReference type="NCBI Taxonomy" id="1480694"/>
    <lineage>
        <taxon>Bacteria</taxon>
        <taxon>Pseudomonadati</taxon>
        <taxon>Spirochaetota</taxon>
        <taxon>Spirochaetia</taxon>
        <taxon>Spirochaetales</taxon>
        <taxon>Spirochaetaceae</taxon>
        <taxon>Spirochaeta</taxon>
    </lineage>
</organism>
<evidence type="ECO:0000256" key="2">
    <source>
        <dbReference type="ARBA" id="ARBA00022692"/>
    </source>
</evidence>
<evidence type="ECO:0000256" key="6">
    <source>
        <dbReference type="SAM" id="MobiDB-lite"/>
    </source>
</evidence>
<dbReference type="EMBL" id="JNUP01000071">
    <property type="protein sequence ID" value="KGE70998.1"/>
    <property type="molecule type" value="Genomic_DNA"/>
</dbReference>
<proteinExistence type="inferred from homology"/>
<accession>A0A098QUC2</accession>
<evidence type="ECO:0000256" key="1">
    <source>
        <dbReference type="ARBA" id="ARBA00004141"/>
    </source>
</evidence>
<feature type="transmembrane region" description="Helical" evidence="5">
    <location>
        <begin position="202"/>
        <end position="225"/>
    </location>
</feature>
<dbReference type="eggNOG" id="COG0730">
    <property type="taxonomic scope" value="Bacteria"/>
</dbReference>
<dbReference type="GO" id="GO:0005886">
    <property type="term" value="C:plasma membrane"/>
    <property type="evidence" value="ECO:0007669"/>
    <property type="project" value="UniProtKB-SubCell"/>
</dbReference>
<protein>
    <recommendedName>
        <fullName evidence="5">Probable membrane transporter protein</fullName>
    </recommendedName>
</protein>
<evidence type="ECO:0000313" key="8">
    <source>
        <dbReference type="Proteomes" id="UP000029692"/>
    </source>
</evidence>
<feature type="transmembrane region" description="Helical" evidence="5">
    <location>
        <begin position="94"/>
        <end position="116"/>
    </location>
</feature>
<keyword evidence="4 5" id="KW-0472">Membrane</keyword>
<keyword evidence="2 5" id="KW-0812">Transmembrane</keyword>
<name>A0A098QUC2_9SPIO</name>
<keyword evidence="8" id="KW-1185">Reference proteome</keyword>
<keyword evidence="3 5" id="KW-1133">Transmembrane helix</keyword>
<dbReference type="Proteomes" id="UP000029692">
    <property type="component" value="Unassembled WGS sequence"/>
</dbReference>
<feature type="transmembrane region" description="Helical" evidence="5">
    <location>
        <begin position="70"/>
        <end position="88"/>
    </location>
</feature>
<dbReference type="PANTHER" id="PTHR43701">
    <property type="entry name" value="MEMBRANE TRANSPORTER PROTEIN MJ0441-RELATED"/>
    <property type="match status" value="1"/>
</dbReference>
<evidence type="ECO:0000313" key="7">
    <source>
        <dbReference type="EMBL" id="KGE70998.1"/>
    </source>
</evidence>
<comment type="subcellular location">
    <subcellularLocation>
        <location evidence="5">Cell membrane</location>
        <topology evidence="5">Multi-pass membrane protein</topology>
    </subcellularLocation>
    <subcellularLocation>
        <location evidence="1">Membrane</location>
        <topology evidence="1">Multi-pass membrane protein</topology>
    </subcellularLocation>
</comment>
<sequence length="286" mass="29619">MQLLLPGVFFVTALLYSTAGFGGGSTYSAVLSQTSLPRFMIPLVSLPCNIVVSGTGFFRLLRSGEVPVRQLLRITLVSVPAAFLGGLVPVSRRLFVLLLGILLLYAGVQALITHLIPTSRPTPSPGADTAPVTPRRPLSLGIRPDPPARFSAQESREQSLLPQNFPGPFLYAAGTAIGFVSGITGIGGGIVLSPLLWRYTSLAPRAIAGMSSGFILLNSLAGLSGQIIKSGLPDSSILNLTAGLVIAVALGGQIGSRILTRSISVRVLGIGTGSLLVAAAIRLIGM</sequence>
<feature type="transmembrane region" description="Helical" evidence="5">
    <location>
        <begin position="265"/>
        <end position="285"/>
    </location>
</feature>
<dbReference type="STRING" id="1480694.DC28_13825"/>
<reference evidence="7 8" key="1">
    <citation type="submission" date="2014-05" db="EMBL/GenBank/DDBJ databases">
        <title>De novo Genome Sequence of Spirocheata sp.</title>
        <authorList>
            <person name="Shivani Y."/>
            <person name="Subhash Y."/>
            <person name="Tushar L."/>
            <person name="Sasikala C."/>
            <person name="Ramana C.V."/>
        </authorList>
    </citation>
    <scope>NUCLEOTIDE SEQUENCE [LARGE SCALE GENOMIC DNA]</scope>
    <source>
        <strain evidence="7 8">JC230</strain>
    </source>
</reference>
<dbReference type="Pfam" id="PF01925">
    <property type="entry name" value="TauE"/>
    <property type="match status" value="1"/>
</dbReference>
<dbReference type="InterPro" id="IPR002781">
    <property type="entry name" value="TM_pro_TauE-like"/>
</dbReference>
<dbReference type="AlphaFoldDB" id="A0A098QUC2"/>
<feature type="transmembrane region" description="Helical" evidence="5">
    <location>
        <begin position="237"/>
        <end position="259"/>
    </location>
</feature>
<feature type="region of interest" description="Disordered" evidence="6">
    <location>
        <begin position="121"/>
        <end position="142"/>
    </location>
</feature>
<feature type="transmembrane region" description="Helical" evidence="5">
    <location>
        <begin position="38"/>
        <end position="58"/>
    </location>
</feature>
<keyword evidence="5" id="KW-1003">Cell membrane</keyword>
<evidence type="ECO:0000256" key="4">
    <source>
        <dbReference type="ARBA" id="ARBA00023136"/>
    </source>
</evidence>
<dbReference type="PANTHER" id="PTHR43701:SF5">
    <property type="entry name" value="MEMBRANE TRANSPORTER PROTEIN-RELATED"/>
    <property type="match status" value="1"/>
</dbReference>
<comment type="similarity">
    <text evidence="5">Belongs to the 4-toluene sulfonate uptake permease (TSUP) (TC 2.A.102) family.</text>
</comment>